<keyword evidence="3" id="KW-1185">Reference proteome</keyword>
<keyword evidence="1" id="KW-0472">Membrane</keyword>
<protein>
    <submittedName>
        <fullName evidence="2">Uncharacterized protein</fullName>
    </submittedName>
</protein>
<dbReference type="VEuPathDB" id="FungiDB:AB675_4125"/>
<dbReference type="OrthoDB" id="5367275at2759"/>
<dbReference type="RefSeq" id="XP_017998597.1">
    <property type="nucleotide sequence ID" value="XM_018144240.1"/>
</dbReference>
<keyword evidence="1" id="KW-0812">Transmembrane</keyword>
<dbReference type="EMBL" id="LFJN01000018">
    <property type="protein sequence ID" value="KPI38634.1"/>
    <property type="molecule type" value="Genomic_DNA"/>
</dbReference>
<evidence type="ECO:0000313" key="3">
    <source>
        <dbReference type="Proteomes" id="UP000038010"/>
    </source>
</evidence>
<organism evidence="2 3">
    <name type="scientific">Cyphellophora attinorum</name>
    <dbReference type="NCBI Taxonomy" id="1664694"/>
    <lineage>
        <taxon>Eukaryota</taxon>
        <taxon>Fungi</taxon>
        <taxon>Dikarya</taxon>
        <taxon>Ascomycota</taxon>
        <taxon>Pezizomycotina</taxon>
        <taxon>Eurotiomycetes</taxon>
        <taxon>Chaetothyriomycetidae</taxon>
        <taxon>Chaetothyriales</taxon>
        <taxon>Cyphellophoraceae</taxon>
        <taxon>Cyphellophora</taxon>
    </lineage>
</organism>
<evidence type="ECO:0000256" key="1">
    <source>
        <dbReference type="SAM" id="Phobius"/>
    </source>
</evidence>
<feature type="transmembrane region" description="Helical" evidence="1">
    <location>
        <begin position="12"/>
        <end position="32"/>
    </location>
</feature>
<proteinExistence type="predicted"/>
<evidence type="ECO:0000313" key="2">
    <source>
        <dbReference type="EMBL" id="KPI38634.1"/>
    </source>
</evidence>
<comment type="caution">
    <text evidence="2">The sequence shown here is derived from an EMBL/GenBank/DDBJ whole genome shotgun (WGS) entry which is preliminary data.</text>
</comment>
<name>A0A0N1H7G5_9EURO</name>
<dbReference type="AlphaFoldDB" id="A0A0N1H7G5"/>
<accession>A0A0N1H7G5</accession>
<gene>
    <name evidence="2" type="ORF">AB675_4125</name>
</gene>
<reference evidence="2 3" key="1">
    <citation type="submission" date="2015-06" db="EMBL/GenBank/DDBJ databases">
        <title>Draft genome of the ant-associated black yeast Phialophora attae CBS 131958.</title>
        <authorList>
            <person name="Moreno L.F."/>
            <person name="Stielow B.J."/>
            <person name="de Hoog S."/>
            <person name="Vicente V.A."/>
            <person name="Weiss V.A."/>
            <person name="de Vries M."/>
            <person name="Cruz L.M."/>
            <person name="Souza E.M."/>
        </authorList>
    </citation>
    <scope>NUCLEOTIDE SEQUENCE [LARGE SCALE GENOMIC DNA]</scope>
    <source>
        <strain evidence="2 3">CBS 131958</strain>
    </source>
</reference>
<sequence length="354" mass="38999">MVLITASTVSAVLSAGIIVAFTFLLFLAGYVLQQQSVNSLREAIRQPPPKPPKPVLPDKFRERDHDEQLAALADGNETEINEQIAQFLGQDASSDPVNTVTVDIGDGKSASQDTLAYILALTRPSDLCSAALFARSLSLTPDSSDRLVLLYPSTWESSVTDLHMSALTFMRDLHDTHPIIFHPVEFVKGWETATTHAHLLGELQRTPWDFSRMLYLKTPGMIMDADAVTEALRTSSAKKMWTPMTSAVGEDPEVLMWEKRRGLLMPRGEMRGLVGRHGSEGTLPSEHSAMTVQEEDEKAAPVNGSYQKPYVVFGHGEKGEEGDLHSQFEIGLNSVCAGRGLLLDQDDRVELRRS</sequence>
<dbReference type="GeneID" id="28736120"/>
<keyword evidence="1" id="KW-1133">Transmembrane helix</keyword>
<dbReference type="Proteomes" id="UP000038010">
    <property type="component" value="Unassembled WGS sequence"/>
</dbReference>